<evidence type="ECO:0000256" key="2">
    <source>
        <dbReference type="ARBA" id="ARBA00022475"/>
    </source>
</evidence>
<feature type="chain" id="PRO_5042077608" evidence="7">
    <location>
        <begin position="18"/>
        <end position="209"/>
    </location>
</feature>
<evidence type="ECO:0000313" key="8">
    <source>
        <dbReference type="EMBL" id="MDR6892302.1"/>
    </source>
</evidence>
<keyword evidence="9" id="KW-1185">Reference proteome</keyword>
<proteinExistence type="predicted"/>
<dbReference type="GO" id="GO:0005886">
    <property type="term" value="C:plasma membrane"/>
    <property type="evidence" value="ECO:0007669"/>
    <property type="project" value="UniProtKB-SubCell"/>
</dbReference>
<feature type="transmembrane region" description="Helical" evidence="6">
    <location>
        <begin position="146"/>
        <end position="168"/>
    </location>
</feature>
<dbReference type="AlphaFoldDB" id="A0AAE3YHC5"/>
<feature type="transmembrane region" description="Helical" evidence="6">
    <location>
        <begin position="39"/>
        <end position="66"/>
    </location>
</feature>
<name>A0AAE3YHC5_9MICC</name>
<keyword evidence="7" id="KW-0732">Signal</keyword>
<organism evidence="8 9">
    <name type="scientific">Falsarthrobacter nasiphocae</name>
    <dbReference type="NCBI Taxonomy" id="189863"/>
    <lineage>
        <taxon>Bacteria</taxon>
        <taxon>Bacillati</taxon>
        <taxon>Actinomycetota</taxon>
        <taxon>Actinomycetes</taxon>
        <taxon>Micrococcales</taxon>
        <taxon>Micrococcaceae</taxon>
        <taxon>Falsarthrobacter</taxon>
    </lineage>
</organism>
<dbReference type="PANTHER" id="PTHR30086">
    <property type="entry name" value="ARGININE EXPORTER PROTEIN ARGO"/>
    <property type="match status" value="1"/>
</dbReference>
<evidence type="ECO:0000256" key="7">
    <source>
        <dbReference type="SAM" id="SignalP"/>
    </source>
</evidence>
<accession>A0AAE3YHC5</accession>
<reference evidence="8" key="1">
    <citation type="submission" date="2023-07" db="EMBL/GenBank/DDBJ databases">
        <title>Sequencing the genomes of 1000 actinobacteria strains.</title>
        <authorList>
            <person name="Klenk H.-P."/>
        </authorList>
    </citation>
    <scope>NUCLEOTIDE SEQUENCE</scope>
    <source>
        <strain evidence="8">DSM 13988</strain>
    </source>
</reference>
<evidence type="ECO:0000256" key="1">
    <source>
        <dbReference type="ARBA" id="ARBA00004651"/>
    </source>
</evidence>
<dbReference type="RefSeq" id="WP_309851092.1">
    <property type="nucleotide sequence ID" value="NZ_BAAAIU010000003.1"/>
</dbReference>
<feature type="transmembrane region" description="Helical" evidence="6">
    <location>
        <begin position="188"/>
        <end position="206"/>
    </location>
</feature>
<evidence type="ECO:0000256" key="5">
    <source>
        <dbReference type="ARBA" id="ARBA00023136"/>
    </source>
</evidence>
<dbReference type="Proteomes" id="UP001247307">
    <property type="component" value="Unassembled WGS sequence"/>
</dbReference>
<dbReference type="GO" id="GO:0042970">
    <property type="term" value="F:homoserine transmembrane transporter activity"/>
    <property type="evidence" value="ECO:0007669"/>
    <property type="project" value="TreeGrafter"/>
</dbReference>
<keyword evidence="5 6" id="KW-0472">Membrane</keyword>
<keyword evidence="3 6" id="KW-0812">Transmembrane</keyword>
<evidence type="ECO:0000256" key="4">
    <source>
        <dbReference type="ARBA" id="ARBA00022989"/>
    </source>
</evidence>
<comment type="caution">
    <text evidence="8">The sequence shown here is derived from an EMBL/GenBank/DDBJ whole genome shotgun (WGS) entry which is preliminary data.</text>
</comment>
<keyword evidence="4 6" id="KW-1133">Transmembrane helix</keyword>
<evidence type="ECO:0000256" key="6">
    <source>
        <dbReference type="SAM" id="Phobius"/>
    </source>
</evidence>
<dbReference type="Pfam" id="PF01810">
    <property type="entry name" value="LysE"/>
    <property type="match status" value="1"/>
</dbReference>
<dbReference type="PANTHER" id="PTHR30086:SF14">
    <property type="entry name" value="HOMOSERINE_HOMOSERINE LACTONE EFFLUX PROTEIN"/>
    <property type="match status" value="1"/>
</dbReference>
<dbReference type="InterPro" id="IPR001123">
    <property type="entry name" value="LeuE-type"/>
</dbReference>
<keyword evidence="2" id="KW-1003">Cell membrane</keyword>
<sequence length="209" mass="22220">MPASVYLALLASCVAIALTPGAGAVNTMSTSLKVGWGRAIWTILGQEIALALQLLITALGLGYVIASAPGVLLAIRIAGVLYLAWLGVRLLLERPHPPADDDVAPPPAKAREMLLRGFAVNMTNPKAILFFLAFVPQFINPASDLLLQYSILMGTIVVVDVIVMWGIFATAAKGLRRLTRTPAGQVTLNRIFGTLFLAMAVLVLLLPSH</sequence>
<feature type="transmembrane region" description="Helical" evidence="6">
    <location>
        <begin position="73"/>
        <end position="92"/>
    </location>
</feature>
<gene>
    <name evidence="8" type="ORF">J2S35_001242</name>
</gene>
<comment type="subcellular location">
    <subcellularLocation>
        <location evidence="1">Cell membrane</location>
        <topology evidence="1">Multi-pass membrane protein</topology>
    </subcellularLocation>
</comment>
<dbReference type="EMBL" id="JAVDUI010000001">
    <property type="protein sequence ID" value="MDR6892302.1"/>
    <property type="molecule type" value="Genomic_DNA"/>
</dbReference>
<evidence type="ECO:0000256" key="3">
    <source>
        <dbReference type="ARBA" id="ARBA00022692"/>
    </source>
</evidence>
<evidence type="ECO:0000313" key="9">
    <source>
        <dbReference type="Proteomes" id="UP001247307"/>
    </source>
</evidence>
<dbReference type="PIRSF" id="PIRSF006324">
    <property type="entry name" value="LeuE"/>
    <property type="match status" value="1"/>
</dbReference>
<feature type="signal peptide" evidence="7">
    <location>
        <begin position="1"/>
        <end position="17"/>
    </location>
</feature>
<protein>
    <submittedName>
        <fullName evidence="8">Homoserine/homoserine lactone efflux protein</fullName>
    </submittedName>
</protein>